<evidence type="ECO:0000313" key="10">
    <source>
        <dbReference type="EMBL" id="KHD06244.1"/>
    </source>
</evidence>
<dbReference type="GO" id="GO:0000049">
    <property type="term" value="F:tRNA binding"/>
    <property type="evidence" value="ECO:0007669"/>
    <property type="project" value="UniProtKB-UniRule"/>
</dbReference>
<evidence type="ECO:0000256" key="5">
    <source>
        <dbReference type="ARBA" id="ARBA00038063"/>
    </source>
</evidence>
<dbReference type="PANTHER" id="PTHR17224:SF1">
    <property type="entry name" value="PEPTIDYL-TRNA HYDROLASE"/>
    <property type="match status" value="1"/>
</dbReference>
<comment type="catalytic activity">
    <reaction evidence="7 8">
        <text>an N-acyl-L-alpha-aminoacyl-tRNA + H2O = an N-acyl-L-amino acid + a tRNA + H(+)</text>
        <dbReference type="Rhea" id="RHEA:54448"/>
        <dbReference type="Rhea" id="RHEA-COMP:10123"/>
        <dbReference type="Rhea" id="RHEA-COMP:13883"/>
        <dbReference type="ChEBI" id="CHEBI:15377"/>
        <dbReference type="ChEBI" id="CHEBI:15378"/>
        <dbReference type="ChEBI" id="CHEBI:59874"/>
        <dbReference type="ChEBI" id="CHEBI:78442"/>
        <dbReference type="ChEBI" id="CHEBI:138191"/>
        <dbReference type="EC" id="3.1.1.29"/>
    </reaction>
</comment>
<evidence type="ECO:0000256" key="6">
    <source>
        <dbReference type="ARBA" id="ARBA00050038"/>
    </source>
</evidence>
<feature type="binding site" evidence="7">
    <location>
        <position position="67"/>
    </location>
    <ligand>
        <name>tRNA</name>
        <dbReference type="ChEBI" id="CHEBI:17843"/>
    </ligand>
</feature>
<feature type="binding site" evidence="7">
    <location>
        <position position="113"/>
    </location>
    <ligand>
        <name>tRNA</name>
        <dbReference type="ChEBI" id="CHEBI:17843"/>
    </ligand>
</feature>
<dbReference type="Proteomes" id="UP000030428">
    <property type="component" value="Unassembled WGS sequence"/>
</dbReference>
<gene>
    <name evidence="7" type="primary">pth</name>
    <name evidence="10" type="ORF">PN36_21730</name>
</gene>
<dbReference type="HAMAP" id="MF_00083">
    <property type="entry name" value="Pept_tRNA_hydro_bact"/>
    <property type="match status" value="1"/>
</dbReference>
<dbReference type="NCBIfam" id="TIGR00447">
    <property type="entry name" value="pth"/>
    <property type="match status" value="1"/>
</dbReference>
<protein>
    <recommendedName>
        <fullName evidence="6 7">Peptidyl-tRNA hydrolase</fullName>
        <shortName evidence="7">Pth</shortName>
        <ecNumber evidence="1 7">3.1.1.29</ecNumber>
    </recommendedName>
</protein>
<proteinExistence type="inferred from homology"/>
<dbReference type="AlphaFoldDB" id="A0A0A6PKG3"/>
<dbReference type="InterPro" id="IPR036416">
    <property type="entry name" value="Pept_tRNA_hydro_sf"/>
</dbReference>
<evidence type="ECO:0000256" key="8">
    <source>
        <dbReference type="RuleBase" id="RU000673"/>
    </source>
</evidence>
<comment type="caution">
    <text evidence="10">The sequence shown here is derived from an EMBL/GenBank/DDBJ whole genome shotgun (WGS) entry which is preliminary data.</text>
</comment>
<feature type="binding site" evidence="7">
    <location>
        <position position="65"/>
    </location>
    <ligand>
        <name>tRNA</name>
        <dbReference type="ChEBI" id="CHEBI:17843"/>
    </ligand>
</feature>
<name>A0A0A6PKG3_9GAMM</name>
<keyword evidence="7" id="KW-0963">Cytoplasm</keyword>
<dbReference type="EMBL" id="JSZA02000098">
    <property type="protein sequence ID" value="KHD06244.1"/>
    <property type="molecule type" value="Genomic_DNA"/>
</dbReference>
<keyword evidence="4 7" id="KW-0694">RNA-binding</keyword>
<feature type="site" description="Stabilizes the basic form of H active site to accept a proton" evidence="7">
    <location>
        <position position="92"/>
    </location>
</feature>
<evidence type="ECO:0000256" key="9">
    <source>
        <dbReference type="RuleBase" id="RU004320"/>
    </source>
</evidence>
<feature type="active site" description="Proton acceptor" evidence="7">
    <location>
        <position position="21"/>
    </location>
</feature>
<keyword evidence="3 7" id="KW-0378">Hydrolase</keyword>
<dbReference type="Pfam" id="PF01195">
    <property type="entry name" value="Pept_tRNA_hydro"/>
    <property type="match status" value="1"/>
</dbReference>
<evidence type="ECO:0000256" key="7">
    <source>
        <dbReference type="HAMAP-Rule" id="MF_00083"/>
    </source>
</evidence>
<dbReference type="GO" id="GO:0006515">
    <property type="term" value="P:protein quality control for misfolded or incompletely synthesized proteins"/>
    <property type="evidence" value="ECO:0007669"/>
    <property type="project" value="UniProtKB-UniRule"/>
</dbReference>
<dbReference type="GO" id="GO:0072344">
    <property type="term" value="P:rescue of stalled ribosome"/>
    <property type="evidence" value="ECO:0007669"/>
    <property type="project" value="UniProtKB-UniRule"/>
</dbReference>
<evidence type="ECO:0000256" key="2">
    <source>
        <dbReference type="ARBA" id="ARBA00022555"/>
    </source>
</evidence>
<dbReference type="GO" id="GO:0005737">
    <property type="term" value="C:cytoplasm"/>
    <property type="evidence" value="ECO:0007669"/>
    <property type="project" value="UniProtKB-SubCell"/>
</dbReference>
<dbReference type="GO" id="GO:0004045">
    <property type="term" value="F:peptidyl-tRNA hydrolase activity"/>
    <property type="evidence" value="ECO:0007669"/>
    <property type="project" value="UniProtKB-UniRule"/>
</dbReference>
<comment type="subcellular location">
    <subcellularLocation>
        <location evidence="7">Cytoplasm</location>
    </subcellularLocation>
</comment>
<feature type="site" description="Discriminates between blocked and unblocked aminoacyl-tRNA" evidence="7">
    <location>
        <position position="11"/>
    </location>
</feature>
<comment type="subunit">
    <text evidence="7">Monomer.</text>
</comment>
<evidence type="ECO:0000256" key="3">
    <source>
        <dbReference type="ARBA" id="ARBA00022801"/>
    </source>
</evidence>
<dbReference type="PANTHER" id="PTHR17224">
    <property type="entry name" value="PEPTIDYL-TRNA HYDROLASE"/>
    <property type="match status" value="1"/>
</dbReference>
<dbReference type="CDD" id="cd00462">
    <property type="entry name" value="PTH"/>
    <property type="match status" value="1"/>
</dbReference>
<comment type="function">
    <text evidence="7">Hydrolyzes ribosome-free peptidyl-tRNAs (with 1 or more amino acids incorporated), which drop off the ribosome during protein synthesis, or as a result of ribosome stalling.</text>
</comment>
<comment type="similarity">
    <text evidence="5 7 9">Belongs to the PTH family.</text>
</comment>
<organism evidence="10 11">
    <name type="scientific">Candidatus Thiomargarita nelsonii</name>
    <dbReference type="NCBI Taxonomy" id="1003181"/>
    <lineage>
        <taxon>Bacteria</taxon>
        <taxon>Pseudomonadati</taxon>
        <taxon>Pseudomonadota</taxon>
        <taxon>Gammaproteobacteria</taxon>
        <taxon>Thiotrichales</taxon>
        <taxon>Thiotrichaceae</taxon>
        <taxon>Thiomargarita</taxon>
    </lineage>
</organism>
<comment type="function">
    <text evidence="7">Catalyzes the release of premature peptidyl moieties from peptidyl-tRNA molecules trapped in stalled 50S ribosomal subunits, and thus maintains levels of free tRNAs and 50S ribosomes.</text>
</comment>
<keyword evidence="11" id="KW-1185">Reference proteome</keyword>
<dbReference type="InterPro" id="IPR018171">
    <property type="entry name" value="Pept_tRNA_hydro_CS"/>
</dbReference>
<dbReference type="Gene3D" id="3.40.50.1470">
    <property type="entry name" value="Peptidyl-tRNA hydrolase"/>
    <property type="match status" value="1"/>
</dbReference>
<accession>A0A0A6PKG3</accession>
<sequence>MSVSLIVGLGNPGPRYIATRHNAGFWLVDNLAAQVQFRHEAKFQGEVCRVEQGDLKYWLLKPNTFMNHSGQAVAALANYYKIPVEQILVVHDELDFPPGKARLKQGGSDGRHNGLKNIIAHLGSKQFLRLRLGIGHPGISSEVTNYVLGSPSRDDQTAIETAMTAALEVIPLIVKGELSKAMQQLHSQT</sequence>
<keyword evidence="2 7" id="KW-0820">tRNA-binding</keyword>
<dbReference type="InterPro" id="IPR001328">
    <property type="entry name" value="Pept_tRNA_hydro"/>
</dbReference>
<reference evidence="10 11" key="1">
    <citation type="journal article" date="2016" name="Front. Microbiol.">
        <title>Single-Cell (Meta-)Genomics of a Dimorphic Candidatus Thiomargarita nelsonii Reveals Genomic Plasticity.</title>
        <authorList>
            <person name="Flood B.E."/>
            <person name="Fliss P."/>
            <person name="Jones D.S."/>
            <person name="Dick G.J."/>
            <person name="Jain S."/>
            <person name="Kaster A.K."/>
            <person name="Winkel M."/>
            <person name="Mussmann M."/>
            <person name="Bailey J."/>
        </authorList>
    </citation>
    <scope>NUCLEOTIDE SEQUENCE [LARGE SCALE GENOMIC DNA]</scope>
    <source>
        <strain evidence="10">Hydrate Ridge</strain>
    </source>
</reference>
<feature type="binding site" evidence="7">
    <location>
        <position position="16"/>
    </location>
    <ligand>
        <name>tRNA</name>
        <dbReference type="ChEBI" id="CHEBI:17843"/>
    </ligand>
</feature>
<dbReference type="FunFam" id="3.40.50.1470:FF:000001">
    <property type="entry name" value="Peptidyl-tRNA hydrolase"/>
    <property type="match status" value="1"/>
</dbReference>
<evidence type="ECO:0000313" key="11">
    <source>
        <dbReference type="Proteomes" id="UP000030428"/>
    </source>
</evidence>
<dbReference type="PROSITE" id="PS01195">
    <property type="entry name" value="PEPT_TRNA_HYDROL_1"/>
    <property type="match status" value="1"/>
</dbReference>
<evidence type="ECO:0000256" key="1">
    <source>
        <dbReference type="ARBA" id="ARBA00013260"/>
    </source>
</evidence>
<dbReference type="PROSITE" id="PS01196">
    <property type="entry name" value="PEPT_TRNA_HYDROL_2"/>
    <property type="match status" value="1"/>
</dbReference>
<evidence type="ECO:0000256" key="4">
    <source>
        <dbReference type="ARBA" id="ARBA00022884"/>
    </source>
</evidence>
<dbReference type="SUPFAM" id="SSF53178">
    <property type="entry name" value="Peptidyl-tRNA hydrolase-like"/>
    <property type="match status" value="1"/>
</dbReference>
<dbReference type="EC" id="3.1.1.29" evidence="1 7"/>